<sequence>MVEKSTQTDDNDSATFLKGIEEIEARQALRIEIIGLTKPYQLGHEEPPFDVRDLIVFALILSAKETLSEHEIHRWIIKTFPYFNLQAIDYYIQSVAYIDKQRTCNNPNKEIVKGFQNALTHFDLPLEEHFNHNCDEWRYSIKTGAARIFLARWLEPERKGQFPFLKLAPELRNRIYEMLFKYPAPGILVGRLDGPYLLSSVVEWIGPKFEDARLINMERPSETLAILRTCKQVRDEASPMFCGLNNFFLEGSHFTMDADLRQLPLSRAKFLKNIHIKLDHLWREGKHFEDLFDSLSKLSLDKLTLCMSRDIEIHWLLAFGTSGKGLWTENKFYKRRLWIMVGAVMKAKKFEVRGNCSAFKAFMSSKVRMEDADADGEEKPRGS</sequence>
<dbReference type="GO" id="GO:0043565">
    <property type="term" value="F:sequence-specific DNA binding"/>
    <property type="evidence" value="ECO:0007669"/>
    <property type="project" value="InterPro"/>
</dbReference>
<accession>A0A139HKY6</accession>
<evidence type="ECO:0000256" key="1">
    <source>
        <dbReference type="ARBA" id="ARBA00023125"/>
    </source>
</evidence>
<comment type="subcellular location">
    <subcellularLocation>
        <location evidence="2">Nucleus</location>
    </subcellularLocation>
</comment>
<feature type="DNA-binding region" description="Fork-head" evidence="2">
    <location>
        <begin position="46"/>
        <end position="121"/>
    </location>
</feature>
<evidence type="ECO:0000256" key="2">
    <source>
        <dbReference type="PROSITE-ProRule" id="PRU00089"/>
    </source>
</evidence>
<feature type="domain" description="Fork-head" evidence="3">
    <location>
        <begin position="46"/>
        <end position="121"/>
    </location>
</feature>
<keyword evidence="1 2" id="KW-0238">DNA-binding</keyword>
<protein>
    <recommendedName>
        <fullName evidence="3">Fork-head domain-containing protein</fullName>
    </recommendedName>
</protein>
<dbReference type="OrthoDB" id="3645403at2759"/>
<reference evidence="4 5" key="1">
    <citation type="submission" date="2015-07" db="EMBL/GenBank/DDBJ databases">
        <title>Comparative genomics of the Sigatoka disease complex on banana suggests a link between parallel evolutionary changes in Pseudocercospora fijiensis and Pseudocercospora eumusae and increased virulence on the banana host.</title>
        <authorList>
            <person name="Chang T.-C."/>
            <person name="Salvucci A."/>
            <person name="Crous P.W."/>
            <person name="Stergiopoulos I."/>
        </authorList>
    </citation>
    <scope>NUCLEOTIDE SEQUENCE [LARGE SCALE GENOMIC DNA]</scope>
    <source>
        <strain evidence="4 5">CBS 114824</strain>
    </source>
</reference>
<evidence type="ECO:0000313" key="4">
    <source>
        <dbReference type="EMBL" id="KXT03076.1"/>
    </source>
</evidence>
<evidence type="ECO:0000313" key="5">
    <source>
        <dbReference type="Proteomes" id="UP000070133"/>
    </source>
</evidence>
<keyword evidence="2" id="KW-0539">Nucleus</keyword>
<name>A0A139HKY6_9PEZI</name>
<dbReference type="GO" id="GO:0005634">
    <property type="term" value="C:nucleus"/>
    <property type="evidence" value="ECO:0007669"/>
    <property type="project" value="UniProtKB-SubCell"/>
</dbReference>
<dbReference type="AlphaFoldDB" id="A0A139HKY6"/>
<organism evidence="4 5">
    <name type="scientific">Pseudocercospora eumusae</name>
    <dbReference type="NCBI Taxonomy" id="321146"/>
    <lineage>
        <taxon>Eukaryota</taxon>
        <taxon>Fungi</taxon>
        <taxon>Dikarya</taxon>
        <taxon>Ascomycota</taxon>
        <taxon>Pezizomycotina</taxon>
        <taxon>Dothideomycetes</taxon>
        <taxon>Dothideomycetidae</taxon>
        <taxon>Mycosphaerellales</taxon>
        <taxon>Mycosphaerellaceae</taxon>
        <taxon>Pseudocercospora</taxon>
    </lineage>
</organism>
<dbReference type="EMBL" id="LFZN01000033">
    <property type="protein sequence ID" value="KXT03076.1"/>
    <property type="molecule type" value="Genomic_DNA"/>
</dbReference>
<dbReference type="STRING" id="321146.A0A139HKY6"/>
<evidence type="ECO:0000259" key="3">
    <source>
        <dbReference type="PROSITE" id="PS50039"/>
    </source>
</evidence>
<comment type="caution">
    <text evidence="4">The sequence shown here is derived from an EMBL/GenBank/DDBJ whole genome shotgun (WGS) entry which is preliminary data.</text>
</comment>
<dbReference type="PANTHER" id="PTHR42085:SF1">
    <property type="entry name" value="F-BOX DOMAIN-CONTAINING PROTEIN"/>
    <property type="match status" value="1"/>
</dbReference>
<dbReference type="InterPro" id="IPR001766">
    <property type="entry name" value="Fork_head_dom"/>
</dbReference>
<dbReference type="Proteomes" id="UP000070133">
    <property type="component" value="Unassembled WGS sequence"/>
</dbReference>
<dbReference type="PANTHER" id="PTHR42085">
    <property type="entry name" value="F-BOX DOMAIN-CONTAINING PROTEIN"/>
    <property type="match status" value="1"/>
</dbReference>
<proteinExistence type="predicted"/>
<dbReference type="InterPro" id="IPR038883">
    <property type="entry name" value="AN11006-like"/>
</dbReference>
<keyword evidence="5" id="KW-1185">Reference proteome</keyword>
<dbReference type="GO" id="GO:0003700">
    <property type="term" value="F:DNA-binding transcription factor activity"/>
    <property type="evidence" value="ECO:0007669"/>
    <property type="project" value="InterPro"/>
</dbReference>
<dbReference type="PROSITE" id="PS50039">
    <property type="entry name" value="FORK_HEAD_3"/>
    <property type="match status" value="1"/>
</dbReference>
<gene>
    <name evidence="4" type="ORF">AC578_7739</name>
</gene>